<feature type="domain" description="NodB homology" evidence="3">
    <location>
        <begin position="107"/>
        <end position="241"/>
    </location>
</feature>
<dbReference type="AlphaFoldDB" id="A0A1F4T768"/>
<evidence type="ECO:0000313" key="5">
    <source>
        <dbReference type="Proteomes" id="UP000178602"/>
    </source>
</evidence>
<organism evidence="4 5">
    <name type="scientific">candidate division WOR-1 bacterium RIFOXYC12_FULL_54_18</name>
    <dbReference type="NCBI Taxonomy" id="1802584"/>
    <lineage>
        <taxon>Bacteria</taxon>
        <taxon>Bacillati</taxon>
        <taxon>Saganbacteria</taxon>
    </lineage>
</organism>
<dbReference type="EMBL" id="MEUG01000001">
    <property type="protein sequence ID" value="OGC28565.1"/>
    <property type="molecule type" value="Genomic_DNA"/>
</dbReference>
<dbReference type="PANTHER" id="PTHR34216:SF3">
    <property type="entry name" value="POLY-BETA-1,6-N-ACETYL-D-GLUCOSAMINE N-DEACETYLASE"/>
    <property type="match status" value="1"/>
</dbReference>
<dbReference type="InterPro" id="IPR051398">
    <property type="entry name" value="Polysacch_Deacetylase"/>
</dbReference>
<comment type="caution">
    <text evidence="4">The sequence shown here is derived from an EMBL/GenBank/DDBJ whole genome shotgun (WGS) entry which is preliminary data.</text>
</comment>
<dbReference type="PANTHER" id="PTHR34216">
    <property type="match status" value="1"/>
</dbReference>
<dbReference type="InterPro" id="IPR002509">
    <property type="entry name" value="NODB_dom"/>
</dbReference>
<dbReference type="InterPro" id="IPR011330">
    <property type="entry name" value="Glyco_hydro/deAcase_b/a-brl"/>
</dbReference>
<accession>A0A1F4T768</accession>
<evidence type="ECO:0000259" key="3">
    <source>
        <dbReference type="Pfam" id="PF01522"/>
    </source>
</evidence>
<keyword evidence="2" id="KW-0732">Signal</keyword>
<dbReference type="Gene3D" id="3.20.20.370">
    <property type="entry name" value="Glycoside hydrolase/deacetylase"/>
    <property type="match status" value="1"/>
</dbReference>
<sequence length="297" mass="33985">MKTYSRELFNRAINCAVIIGLLFVFSGCSPKVVEVKTVSPVKISAGEHIFTKFPVLEYHLIRRPEARWSRTPENFWRDLEWLRANGYYPFNLRDILAGFPGLPEGKVPVVLTFDDSSSSQFRYLRSGEVDPECAVGIIKRFNAKYPDWPARGTFFILVQTNNPDRNIFGQPENPDYKAGKLRQLEEWGMEVASHTYSHDRLSDISTREAAYSLARSSRTLSGIISREVVSLALPMGLYPKDESVFTGSYQKISYDFKLAAEVAGGLQPAPWEKNFDPRHIRRIQTIASEWKKFFGRE</sequence>
<dbReference type="GO" id="GO:0016810">
    <property type="term" value="F:hydrolase activity, acting on carbon-nitrogen (but not peptide) bonds"/>
    <property type="evidence" value="ECO:0007669"/>
    <property type="project" value="InterPro"/>
</dbReference>
<dbReference type="Proteomes" id="UP000178602">
    <property type="component" value="Unassembled WGS sequence"/>
</dbReference>
<proteinExistence type="predicted"/>
<evidence type="ECO:0000256" key="1">
    <source>
        <dbReference type="ARBA" id="ARBA00004613"/>
    </source>
</evidence>
<protein>
    <recommendedName>
        <fullName evidence="3">NodB homology domain-containing protein</fullName>
    </recommendedName>
</protein>
<dbReference type="Pfam" id="PF01522">
    <property type="entry name" value="Polysacc_deac_1"/>
    <property type="match status" value="1"/>
</dbReference>
<dbReference type="GO" id="GO:0005975">
    <property type="term" value="P:carbohydrate metabolic process"/>
    <property type="evidence" value="ECO:0007669"/>
    <property type="project" value="InterPro"/>
</dbReference>
<dbReference type="GO" id="GO:0005576">
    <property type="term" value="C:extracellular region"/>
    <property type="evidence" value="ECO:0007669"/>
    <property type="project" value="UniProtKB-SubCell"/>
</dbReference>
<dbReference type="PROSITE" id="PS51257">
    <property type="entry name" value="PROKAR_LIPOPROTEIN"/>
    <property type="match status" value="1"/>
</dbReference>
<evidence type="ECO:0000313" key="4">
    <source>
        <dbReference type="EMBL" id="OGC28565.1"/>
    </source>
</evidence>
<dbReference type="SUPFAM" id="SSF88713">
    <property type="entry name" value="Glycoside hydrolase/deacetylase"/>
    <property type="match status" value="1"/>
</dbReference>
<name>A0A1F4T768_UNCSA</name>
<evidence type="ECO:0000256" key="2">
    <source>
        <dbReference type="ARBA" id="ARBA00022729"/>
    </source>
</evidence>
<gene>
    <name evidence="4" type="ORF">A3K49_06355</name>
</gene>
<comment type="subcellular location">
    <subcellularLocation>
        <location evidence="1">Secreted</location>
    </subcellularLocation>
</comment>
<reference evidence="4 5" key="1">
    <citation type="journal article" date="2016" name="Nat. Commun.">
        <title>Thousands of microbial genomes shed light on interconnected biogeochemical processes in an aquifer system.</title>
        <authorList>
            <person name="Anantharaman K."/>
            <person name="Brown C.T."/>
            <person name="Hug L.A."/>
            <person name="Sharon I."/>
            <person name="Castelle C.J."/>
            <person name="Probst A.J."/>
            <person name="Thomas B.C."/>
            <person name="Singh A."/>
            <person name="Wilkins M.J."/>
            <person name="Karaoz U."/>
            <person name="Brodie E.L."/>
            <person name="Williams K.H."/>
            <person name="Hubbard S.S."/>
            <person name="Banfield J.F."/>
        </authorList>
    </citation>
    <scope>NUCLEOTIDE SEQUENCE [LARGE SCALE GENOMIC DNA]</scope>
</reference>